<dbReference type="EMBL" id="CACVAX010000052">
    <property type="protein sequence ID" value="CAA6818309.1"/>
    <property type="molecule type" value="Genomic_DNA"/>
</dbReference>
<gene>
    <name evidence="1" type="ORF">HELGO_WM8500</name>
</gene>
<accession>A0A6S6TUI4</accession>
<name>A0A6S6TUI4_9BACT</name>
<organism evidence="1">
    <name type="scientific">uncultured Sulfurovum sp</name>
    <dbReference type="NCBI Taxonomy" id="269237"/>
    <lineage>
        <taxon>Bacteria</taxon>
        <taxon>Pseudomonadati</taxon>
        <taxon>Campylobacterota</taxon>
        <taxon>Epsilonproteobacteria</taxon>
        <taxon>Campylobacterales</taxon>
        <taxon>Sulfurovaceae</taxon>
        <taxon>Sulfurovum</taxon>
        <taxon>environmental samples</taxon>
    </lineage>
</organism>
<protein>
    <submittedName>
        <fullName evidence="1">Uncharacterized protein</fullName>
    </submittedName>
</protein>
<dbReference type="AlphaFoldDB" id="A0A6S6TUI4"/>
<reference evidence="1" key="1">
    <citation type="submission" date="2020-01" db="EMBL/GenBank/DDBJ databases">
        <authorList>
            <person name="Meier V. D."/>
            <person name="Meier V D."/>
        </authorList>
    </citation>
    <scope>NUCLEOTIDE SEQUENCE</scope>
    <source>
        <strain evidence="1">HLG_WM_MAG_04</strain>
    </source>
</reference>
<evidence type="ECO:0000313" key="1">
    <source>
        <dbReference type="EMBL" id="CAA6818309.1"/>
    </source>
</evidence>
<sequence>MDKDILETSIEALSFDELINGNWWFFYYDLESDNSYAVKYISNNNYLLFDIDETVKKTIIATNKDNLIKEILSYFKNQNIQLCDLFQEE</sequence>
<proteinExistence type="predicted"/>